<gene>
    <name evidence="7" type="ORF">GOP47_0023785</name>
</gene>
<feature type="region of interest" description="Disordered" evidence="5">
    <location>
        <begin position="125"/>
        <end position="237"/>
    </location>
</feature>
<dbReference type="FunFam" id="1.10.220.150:FF:000005">
    <property type="entry name" value="Arf-GAP domain and FG repeat-containing protein 1"/>
    <property type="match status" value="1"/>
</dbReference>
<keyword evidence="3" id="KW-0862">Zinc</keyword>
<reference evidence="7" key="1">
    <citation type="submission" date="2021-01" db="EMBL/GenBank/DDBJ databases">
        <title>Adiantum capillus-veneris genome.</title>
        <authorList>
            <person name="Fang Y."/>
            <person name="Liao Q."/>
        </authorList>
    </citation>
    <scope>NUCLEOTIDE SEQUENCE</scope>
    <source>
        <strain evidence="7">H3</strain>
        <tissue evidence="7">Leaf</tissue>
    </source>
</reference>
<dbReference type="Proteomes" id="UP000886520">
    <property type="component" value="Chromosome 23"/>
</dbReference>
<dbReference type="InterPro" id="IPR044820">
    <property type="entry name" value="AGD14-like"/>
</dbReference>
<dbReference type="AlphaFoldDB" id="A0A9D4U4M7"/>
<dbReference type="EMBL" id="JABFUD020000023">
    <property type="protein sequence ID" value="KAI5061280.1"/>
    <property type="molecule type" value="Genomic_DNA"/>
</dbReference>
<proteinExistence type="predicted"/>
<name>A0A9D4U4M7_ADICA</name>
<evidence type="ECO:0000256" key="1">
    <source>
        <dbReference type="ARBA" id="ARBA00022723"/>
    </source>
</evidence>
<feature type="domain" description="Arf-GAP" evidence="6">
    <location>
        <begin position="12"/>
        <end position="132"/>
    </location>
</feature>
<dbReference type="SUPFAM" id="SSF57863">
    <property type="entry name" value="ArfGap/RecO-like zinc finger"/>
    <property type="match status" value="1"/>
</dbReference>
<evidence type="ECO:0000256" key="5">
    <source>
        <dbReference type="SAM" id="MobiDB-lite"/>
    </source>
</evidence>
<feature type="compositionally biased region" description="Basic and acidic residues" evidence="5">
    <location>
        <begin position="509"/>
        <end position="518"/>
    </location>
</feature>
<feature type="compositionally biased region" description="Polar residues" evidence="5">
    <location>
        <begin position="443"/>
        <end position="479"/>
    </location>
</feature>
<evidence type="ECO:0000256" key="4">
    <source>
        <dbReference type="PROSITE-ProRule" id="PRU00288"/>
    </source>
</evidence>
<dbReference type="SMART" id="SM00105">
    <property type="entry name" value="ArfGap"/>
    <property type="match status" value="1"/>
</dbReference>
<keyword evidence="8" id="KW-1185">Reference proteome</keyword>
<keyword evidence="2 4" id="KW-0863">Zinc-finger</keyword>
<feature type="region of interest" description="Disordered" evidence="5">
    <location>
        <begin position="246"/>
        <end position="265"/>
    </location>
</feature>
<dbReference type="PANTHER" id="PTHR46085">
    <property type="entry name" value="ARFGAP/RECO-RELATED"/>
    <property type="match status" value="1"/>
</dbReference>
<evidence type="ECO:0000256" key="3">
    <source>
        <dbReference type="ARBA" id="ARBA00022833"/>
    </source>
</evidence>
<dbReference type="PANTHER" id="PTHR46085:SF3">
    <property type="entry name" value="ARF GTPASE ACTIVATING PROTEIN"/>
    <property type="match status" value="1"/>
</dbReference>
<dbReference type="Gene3D" id="1.10.220.150">
    <property type="entry name" value="Arf GTPase activating protein"/>
    <property type="match status" value="1"/>
</dbReference>
<dbReference type="InterPro" id="IPR038508">
    <property type="entry name" value="ArfGAP_dom_sf"/>
</dbReference>
<accession>A0A9D4U4M7</accession>
<dbReference type="InterPro" id="IPR037278">
    <property type="entry name" value="ARFGAP/RecO"/>
</dbReference>
<dbReference type="CDD" id="cd08838">
    <property type="entry name" value="ArfGap_AGFG"/>
    <property type="match status" value="1"/>
</dbReference>
<dbReference type="InterPro" id="IPR001164">
    <property type="entry name" value="ArfGAP_dom"/>
</dbReference>
<evidence type="ECO:0000259" key="6">
    <source>
        <dbReference type="PROSITE" id="PS50115"/>
    </source>
</evidence>
<protein>
    <recommendedName>
        <fullName evidence="6">Arf-GAP domain-containing protein</fullName>
    </recommendedName>
</protein>
<dbReference type="GO" id="GO:0008270">
    <property type="term" value="F:zinc ion binding"/>
    <property type="evidence" value="ECO:0007669"/>
    <property type="project" value="UniProtKB-KW"/>
</dbReference>
<dbReference type="PROSITE" id="PS50115">
    <property type="entry name" value="ARFGAP"/>
    <property type="match status" value="1"/>
</dbReference>
<evidence type="ECO:0000313" key="7">
    <source>
        <dbReference type="EMBL" id="KAI5061280.1"/>
    </source>
</evidence>
<dbReference type="GO" id="GO:0005096">
    <property type="term" value="F:GTPase activator activity"/>
    <property type="evidence" value="ECO:0007669"/>
    <property type="project" value="InterPro"/>
</dbReference>
<organism evidence="7 8">
    <name type="scientific">Adiantum capillus-veneris</name>
    <name type="common">Maidenhair fern</name>
    <dbReference type="NCBI Taxonomy" id="13818"/>
    <lineage>
        <taxon>Eukaryota</taxon>
        <taxon>Viridiplantae</taxon>
        <taxon>Streptophyta</taxon>
        <taxon>Embryophyta</taxon>
        <taxon>Tracheophyta</taxon>
        <taxon>Polypodiopsida</taxon>
        <taxon>Polypodiidae</taxon>
        <taxon>Polypodiales</taxon>
        <taxon>Pteridineae</taxon>
        <taxon>Pteridaceae</taxon>
        <taxon>Vittarioideae</taxon>
        <taxon>Adiantum</taxon>
    </lineage>
</organism>
<comment type="caution">
    <text evidence="7">The sequence shown here is derived from an EMBL/GenBank/DDBJ whole genome shotgun (WGS) entry which is preliminary data.</text>
</comment>
<sequence>MGSRLKEDEKNEKAIRALLRKTPNRRCINCNSMGPQYVCLNFWTFVCTQCSGIHREFTHRVKSVSMSKFTSQEVANLEAGGNERGRETFFKDWDSQRQPLPDSNNVDRLREFIKMVYVEKRFSGEKPLPRNRGGDREEIYDRRPEPRPNYRADSRSPPYEDRYDDRGRRSNAGYEDRRPEERGARFDEKRSPARFESDRSRYERNYNDGRRYDERPRYESRDRQPYDDRYNEGLDRRFEDRFANDKVSRGYGSSSPPPPIRPVKEILGEDVPPLRVENHGSQVNGGRDGSQDGRGQRFGSSSSFGSVDGNIPAVAPVVKREDSTSLIDFSAEPDPPAPKEQSDPFGLTVAQSAADNSNSTGWATFEPAAPAPSLGASAQVPAVPSIQGLLGGFTNSPLGAAAQAPAASPVQSLLGGFANPTNVGNGNIQWAAQWTAPGAPSVDASTNSWSSLAGPSAPTMSSQPWNAFSTTGSETSSLPVPQGSRPLDSQIASNSTPAAAQVVQAQPSGRKELPEDIFGRSISSVHFPGGQSFTTQYPPMDGMGLMPSGSYGQPQKSSNPFDLPGDSGAGQISGEFPSLSSMHAALPTFNMGPRPAPGPGFGAYGPQWSQPNVMNPPQVLWNSASIPSEGGPFFSQQPQAVLPQGMQGTLGSSLGVNMPRTSLGINVPGSFPSNHNPKHGAEPFFSAPIQSLPSQNSFGGADSMFTAHGAPGQFSHQNPVGPGALGNFASTDSFLAGSVGQHRLLSQSSLGSLSGPGIWALASLS</sequence>
<dbReference type="Pfam" id="PF01412">
    <property type="entry name" value="ArfGap"/>
    <property type="match status" value="1"/>
</dbReference>
<dbReference type="PRINTS" id="PR00405">
    <property type="entry name" value="REVINTRACTNG"/>
</dbReference>
<keyword evidence="1" id="KW-0479">Metal-binding</keyword>
<evidence type="ECO:0000313" key="8">
    <source>
        <dbReference type="Proteomes" id="UP000886520"/>
    </source>
</evidence>
<dbReference type="OrthoDB" id="6036at2759"/>
<feature type="region of interest" description="Disordered" evidence="5">
    <location>
        <begin position="274"/>
        <end position="310"/>
    </location>
</feature>
<feature type="compositionally biased region" description="Low complexity" evidence="5">
    <location>
        <begin position="297"/>
        <end position="306"/>
    </location>
</feature>
<feature type="region of interest" description="Disordered" evidence="5">
    <location>
        <begin position="438"/>
        <end position="562"/>
    </location>
</feature>
<feature type="compositionally biased region" description="Polar residues" evidence="5">
    <location>
        <begin position="550"/>
        <end position="560"/>
    </location>
</feature>
<evidence type="ECO:0000256" key="2">
    <source>
        <dbReference type="ARBA" id="ARBA00022771"/>
    </source>
</evidence>